<accession>A0ABS5KZC6</accession>
<evidence type="ECO:0000313" key="1">
    <source>
        <dbReference type="EMBL" id="MBS2551437.1"/>
    </source>
</evidence>
<dbReference type="RefSeq" id="WP_212015968.1">
    <property type="nucleotide sequence ID" value="NZ_JAAFYZ010000139.1"/>
</dbReference>
<comment type="caution">
    <text evidence="1">The sequence shown here is derived from an EMBL/GenBank/DDBJ whole genome shotgun (WGS) entry which is preliminary data.</text>
</comment>
<protein>
    <submittedName>
        <fullName evidence="1">Uncharacterized protein</fullName>
    </submittedName>
</protein>
<gene>
    <name evidence="1" type="ORF">KGQ19_31675</name>
</gene>
<dbReference type="Proteomes" id="UP000730482">
    <property type="component" value="Unassembled WGS sequence"/>
</dbReference>
<sequence length="103" mass="10594">MTVTPAQNGTTLHVAVGTVVIAAQFPWPSAPTSSNPAVLAPGISPMAIVCHPPGGACVGPPRTFAARARGTAQIVAQRETCGEAQRCVSPMDWTRFAVTVVVE</sequence>
<proteinExistence type="predicted"/>
<organism evidence="1 2">
    <name type="scientific">Catenulispora pinistramenti</name>
    <dbReference type="NCBI Taxonomy" id="2705254"/>
    <lineage>
        <taxon>Bacteria</taxon>
        <taxon>Bacillati</taxon>
        <taxon>Actinomycetota</taxon>
        <taxon>Actinomycetes</taxon>
        <taxon>Catenulisporales</taxon>
        <taxon>Catenulisporaceae</taxon>
        <taxon>Catenulispora</taxon>
    </lineage>
</organism>
<reference evidence="1 2" key="1">
    <citation type="submission" date="2020-02" db="EMBL/GenBank/DDBJ databases">
        <title>Acidophilic actinobacteria isolated from forest soil.</title>
        <authorList>
            <person name="Golinska P."/>
        </authorList>
    </citation>
    <scope>NUCLEOTIDE SEQUENCE [LARGE SCALE GENOMIC DNA]</scope>
    <source>
        <strain evidence="1 2">NL8</strain>
    </source>
</reference>
<evidence type="ECO:0000313" key="2">
    <source>
        <dbReference type="Proteomes" id="UP000730482"/>
    </source>
</evidence>
<name>A0ABS5KZC6_9ACTN</name>
<keyword evidence="2" id="KW-1185">Reference proteome</keyword>
<dbReference type="EMBL" id="JAAFYZ010000139">
    <property type="protein sequence ID" value="MBS2551437.1"/>
    <property type="molecule type" value="Genomic_DNA"/>
</dbReference>